<accession>A0A5B0LYH3</accession>
<keyword evidence="1" id="KW-0732">Signal</keyword>
<dbReference type="OrthoDB" id="2497645at2759"/>
<reference evidence="2 3" key="1">
    <citation type="submission" date="2019-05" db="EMBL/GenBank/DDBJ databases">
        <title>Emergence of the Ug99 lineage of the wheat stem rust pathogen through somatic hybridization.</title>
        <authorList>
            <person name="Li F."/>
            <person name="Upadhyaya N.M."/>
            <person name="Sperschneider J."/>
            <person name="Matny O."/>
            <person name="Nguyen-Phuc H."/>
            <person name="Mago R."/>
            <person name="Raley C."/>
            <person name="Miller M.E."/>
            <person name="Silverstein K.A.T."/>
            <person name="Henningsen E."/>
            <person name="Hirsch C.D."/>
            <person name="Visser B."/>
            <person name="Pretorius Z.A."/>
            <person name="Steffenson B.J."/>
            <person name="Schwessinger B."/>
            <person name="Dodds P.N."/>
            <person name="Figueroa M."/>
        </authorList>
    </citation>
    <scope>NUCLEOTIDE SEQUENCE [LARGE SCALE GENOMIC DNA]</scope>
    <source>
        <strain evidence="2">21-0</strain>
    </source>
</reference>
<evidence type="ECO:0000313" key="2">
    <source>
        <dbReference type="EMBL" id="KAA1069069.1"/>
    </source>
</evidence>
<organism evidence="2 3">
    <name type="scientific">Puccinia graminis f. sp. tritici</name>
    <dbReference type="NCBI Taxonomy" id="56615"/>
    <lineage>
        <taxon>Eukaryota</taxon>
        <taxon>Fungi</taxon>
        <taxon>Dikarya</taxon>
        <taxon>Basidiomycota</taxon>
        <taxon>Pucciniomycotina</taxon>
        <taxon>Pucciniomycetes</taxon>
        <taxon>Pucciniales</taxon>
        <taxon>Pucciniaceae</taxon>
        <taxon>Puccinia</taxon>
    </lineage>
</organism>
<sequence>MQVFEMTSGVVGRPCVLVFLFLGVLGVLGMECDFPFVSESSIPGEKVLPVYHNKESPVLEETIDVKNNPDGSKDSSFASDTQHIYIPQDLNAVQPTETTGPNTHLTIQKYLKSSKIQKILEQCAEISKEFIHSKEDYSYFQKLFPRNYRQFSLHIKELKDLSNYLYKRRIWEILIGRPLLLEGGGVRLSNQIVANIDIILIKDCLSLFEEFVETGVYQVYKDSKIVNLMISDWTNLIVHFILDLVNLEIVPQGTILEFLRKDHGKLLWSLITIKYFPFDVASEYLNFDLRLSFAEDRNINNTKLRDIFQAFNEDAWKQAEFKLLKAKLLDKTVGVHSEFFHLITEYFLRIASPDKETSASHVEHLLEELMDYIPRVKFLKNLPSKILIHFKLMYDMIKFILREYPEVISKEFKESITFHKLCAFQESVGLISSLNHFMYEQSYLFFLNLKEEPKVITLWNKFNEWGLNDQTEKQVKITEQLKEKLKGSSYLTDSNNNRIYSHFLYDTQDVATDTKTLQELKQSSPMD</sequence>
<feature type="signal peptide" evidence="1">
    <location>
        <begin position="1"/>
        <end position="29"/>
    </location>
</feature>
<name>A0A5B0LYH3_PUCGR</name>
<proteinExistence type="predicted"/>
<dbReference type="EMBL" id="VSWC01000183">
    <property type="protein sequence ID" value="KAA1069069.1"/>
    <property type="molecule type" value="Genomic_DNA"/>
</dbReference>
<evidence type="ECO:0000313" key="3">
    <source>
        <dbReference type="Proteomes" id="UP000324748"/>
    </source>
</evidence>
<protein>
    <submittedName>
        <fullName evidence="2">Uncharacterized protein</fullName>
    </submittedName>
</protein>
<gene>
    <name evidence="2" type="ORF">PGT21_010733</name>
</gene>
<feature type="chain" id="PRO_5022893451" evidence="1">
    <location>
        <begin position="30"/>
        <end position="527"/>
    </location>
</feature>
<evidence type="ECO:0000256" key="1">
    <source>
        <dbReference type="SAM" id="SignalP"/>
    </source>
</evidence>
<dbReference type="AlphaFoldDB" id="A0A5B0LYH3"/>
<dbReference type="Proteomes" id="UP000324748">
    <property type="component" value="Unassembled WGS sequence"/>
</dbReference>
<keyword evidence="3" id="KW-1185">Reference proteome</keyword>
<comment type="caution">
    <text evidence="2">The sequence shown here is derived from an EMBL/GenBank/DDBJ whole genome shotgun (WGS) entry which is preliminary data.</text>
</comment>